<dbReference type="Gramene" id="Jr09_00920_p1">
    <property type="protein sequence ID" value="cds.Jr09_00920_p1"/>
    <property type="gene ID" value="Jr09_00920"/>
</dbReference>
<name>A0A2I4DSV1_JUGRE</name>
<dbReference type="InterPro" id="IPR005162">
    <property type="entry name" value="Retrotrans_gag_dom"/>
</dbReference>
<dbReference type="Pfam" id="PF03732">
    <property type="entry name" value="Retrotrans_gag"/>
    <property type="match status" value="1"/>
</dbReference>
<proteinExistence type="predicted"/>
<dbReference type="PANTHER" id="PTHR34482:SF36">
    <property type="entry name" value="RETROTRANSPOSON GAG DOMAIN-CONTAINING PROTEIN"/>
    <property type="match status" value="1"/>
</dbReference>
<evidence type="ECO:0000313" key="1">
    <source>
        <dbReference type="Proteomes" id="UP000235220"/>
    </source>
</evidence>
<reference evidence="2" key="1">
    <citation type="submission" date="2025-08" db="UniProtKB">
        <authorList>
            <consortium name="RefSeq"/>
        </authorList>
    </citation>
    <scope>IDENTIFICATION</scope>
    <source>
        <tissue evidence="2">Leaves</tissue>
    </source>
</reference>
<dbReference type="Proteomes" id="UP000235220">
    <property type="component" value="Chromosome 9"/>
</dbReference>
<accession>A0A2I4DSV1</accession>
<dbReference type="RefSeq" id="XP_018810228.1">
    <property type="nucleotide sequence ID" value="XM_018954683.1"/>
</dbReference>
<gene>
    <name evidence="2" type="primary">LOC108983136</name>
</gene>
<protein>
    <submittedName>
        <fullName evidence="2">Uncharacterized protein LOC108983136</fullName>
    </submittedName>
</protein>
<dbReference type="KEGG" id="jre:108983136"/>
<dbReference type="PANTHER" id="PTHR34482">
    <property type="entry name" value="DNA DAMAGE-INDUCIBLE PROTEIN 1-LIKE"/>
    <property type="match status" value="1"/>
</dbReference>
<dbReference type="OrthoDB" id="1936908at2759"/>
<dbReference type="AlphaFoldDB" id="A0A2I4DSV1"/>
<keyword evidence="1" id="KW-1185">Reference proteome</keyword>
<sequence>MEGALRANKWLIDLDHTFDISGCTEEHKVQYAGHLLQGEARIWWDTKRQLLHQELGDLAMLTWERFKRVFDSHFFLETAMQKKAMEFANLVQGNMTAGQYSALFIELGMFAPHLIGTKKMQARKFQDGLQPRIWNQIAWLQIKNFQELVNVVSIAEVE</sequence>
<evidence type="ECO:0000313" key="2">
    <source>
        <dbReference type="RefSeq" id="XP_018810228.1"/>
    </source>
</evidence>
<organism evidence="1 2">
    <name type="scientific">Juglans regia</name>
    <name type="common">English walnut</name>
    <dbReference type="NCBI Taxonomy" id="51240"/>
    <lineage>
        <taxon>Eukaryota</taxon>
        <taxon>Viridiplantae</taxon>
        <taxon>Streptophyta</taxon>
        <taxon>Embryophyta</taxon>
        <taxon>Tracheophyta</taxon>
        <taxon>Spermatophyta</taxon>
        <taxon>Magnoliopsida</taxon>
        <taxon>eudicotyledons</taxon>
        <taxon>Gunneridae</taxon>
        <taxon>Pentapetalae</taxon>
        <taxon>rosids</taxon>
        <taxon>fabids</taxon>
        <taxon>Fagales</taxon>
        <taxon>Juglandaceae</taxon>
        <taxon>Juglans</taxon>
    </lineage>
</organism>
<dbReference type="GeneID" id="108983136"/>